<name>D5AEJ2_PICSI</name>
<keyword evidence="11" id="KW-0408">Iron</keyword>
<accession>D5AEJ2</accession>
<dbReference type="InterPro" id="IPR036922">
    <property type="entry name" value="Rieske_2Fe-2S_sf"/>
</dbReference>
<proteinExistence type="evidence at transcript level"/>
<evidence type="ECO:0000256" key="11">
    <source>
        <dbReference type="ARBA" id="ARBA00023004"/>
    </source>
</evidence>
<dbReference type="GO" id="GO:0009507">
    <property type="term" value="C:chloroplast"/>
    <property type="evidence" value="ECO:0007669"/>
    <property type="project" value="UniProtKB-SubCell"/>
</dbReference>
<evidence type="ECO:0000256" key="2">
    <source>
        <dbReference type="ARBA" id="ARBA00004370"/>
    </source>
</evidence>
<keyword evidence="10" id="KW-0560">Oxidoreductase</keyword>
<evidence type="ECO:0000259" key="15">
    <source>
        <dbReference type="PROSITE" id="PS51296"/>
    </source>
</evidence>
<keyword evidence="5" id="KW-0812">Transmembrane</keyword>
<dbReference type="Pfam" id="PF00355">
    <property type="entry name" value="Rieske"/>
    <property type="match status" value="1"/>
</dbReference>
<dbReference type="EMBL" id="BT124728">
    <property type="protein sequence ID" value="ADE77961.1"/>
    <property type="molecule type" value="mRNA"/>
</dbReference>
<feature type="region of interest" description="Disordered" evidence="14">
    <location>
        <begin position="56"/>
        <end position="84"/>
    </location>
</feature>
<keyword evidence="6" id="KW-0001">2Fe-2S</keyword>
<evidence type="ECO:0000256" key="8">
    <source>
        <dbReference type="ARBA" id="ARBA00022946"/>
    </source>
</evidence>
<dbReference type="GO" id="GO:0046872">
    <property type="term" value="F:metal ion binding"/>
    <property type="evidence" value="ECO:0007669"/>
    <property type="project" value="UniProtKB-KW"/>
</dbReference>
<evidence type="ECO:0000256" key="5">
    <source>
        <dbReference type="ARBA" id="ARBA00022692"/>
    </source>
</evidence>
<keyword evidence="13" id="KW-0472">Membrane</keyword>
<keyword evidence="12" id="KW-0411">Iron-sulfur</keyword>
<dbReference type="AlphaFoldDB" id="D5AEJ2"/>
<dbReference type="SUPFAM" id="SSF50022">
    <property type="entry name" value="ISP domain"/>
    <property type="match status" value="1"/>
</dbReference>
<dbReference type="PANTHER" id="PTHR21266:SF32">
    <property type="entry name" value="CHOLESTEROL 7-DESATURASE NVD"/>
    <property type="match status" value="1"/>
</dbReference>
<dbReference type="InterPro" id="IPR013626">
    <property type="entry name" value="PaO"/>
</dbReference>
<keyword evidence="4" id="KW-0934">Plastid</keyword>
<evidence type="ECO:0000256" key="7">
    <source>
        <dbReference type="ARBA" id="ARBA00022723"/>
    </source>
</evidence>
<evidence type="ECO:0000256" key="3">
    <source>
        <dbReference type="ARBA" id="ARBA00022528"/>
    </source>
</evidence>
<dbReference type="GO" id="GO:0010277">
    <property type="term" value="F:chlorophyllide a oxygenase activity"/>
    <property type="evidence" value="ECO:0007669"/>
    <property type="project" value="InterPro"/>
</dbReference>
<dbReference type="Gene3D" id="3.90.380.10">
    <property type="entry name" value="Naphthalene 1,2-dioxygenase Alpha Subunit, Chain A, domain 1"/>
    <property type="match status" value="1"/>
</dbReference>
<dbReference type="Gene3D" id="2.102.10.10">
    <property type="entry name" value="Rieske [2Fe-2S] iron-sulphur domain"/>
    <property type="match status" value="1"/>
</dbReference>
<reference evidence="16" key="1">
    <citation type="submission" date="2010-04" db="EMBL/GenBank/DDBJ databases">
        <authorList>
            <person name="Reid K.E."/>
            <person name="Liao N."/>
            <person name="Chan S."/>
            <person name="Docking R."/>
            <person name="Taylor G."/>
            <person name="Moore R."/>
            <person name="Mayo M."/>
            <person name="Munro S."/>
            <person name="King J."/>
            <person name="Yanchuk A."/>
            <person name="Holt R."/>
            <person name="Jones S."/>
            <person name="Marra M."/>
            <person name="Ritland C.E."/>
            <person name="Ritland K."/>
            <person name="Bohlmann J."/>
        </authorList>
    </citation>
    <scope>NUCLEOTIDE SEQUENCE</scope>
    <source>
        <tissue evidence="16">Bud</tissue>
    </source>
</reference>
<dbReference type="InterPro" id="IPR017941">
    <property type="entry name" value="Rieske_2Fe-2S"/>
</dbReference>
<keyword evidence="9" id="KW-1133">Transmembrane helix</keyword>
<dbReference type="InterPro" id="IPR050584">
    <property type="entry name" value="Cholesterol_7-desaturase"/>
</dbReference>
<evidence type="ECO:0000256" key="10">
    <source>
        <dbReference type="ARBA" id="ARBA00023002"/>
    </source>
</evidence>
<organism evidence="16">
    <name type="scientific">Picea sitchensis</name>
    <name type="common">Sitka spruce</name>
    <name type="synonym">Pinus sitchensis</name>
    <dbReference type="NCBI Taxonomy" id="3332"/>
    <lineage>
        <taxon>Eukaryota</taxon>
        <taxon>Viridiplantae</taxon>
        <taxon>Streptophyta</taxon>
        <taxon>Embryophyta</taxon>
        <taxon>Tracheophyta</taxon>
        <taxon>Spermatophyta</taxon>
        <taxon>Pinopsida</taxon>
        <taxon>Pinidae</taxon>
        <taxon>Conifers I</taxon>
        <taxon>Pinales</taxon>
        <taxon>Pinaceae</taxon>
        <taxon>Picea</taxon>
    </lineage>
</organism>
<evidence type="ECO:0000256" key="12">
    <source>
        <dbReference type="ARBA" id="ARBA00023014"/>
    </source>
</evidence>
<dbReference type="SUPFAM" id="SSF55961">
    <property type="entry name" value="Bet v1-like"/>
    <property type="match status" value="1"/>
</dbReference>
<keyword evidence="7" id="KW-0479">Metal-binding</keyword>
<dbReference type="Pfam" id="PF08417">
    <property type="entry name" value="PaO"/>
    <property type="match status" value="1"/>
</dbReference>
<keyword evidence="3" id="KW-0150">Chloroplast</keyword>
<sequence>MEVLYTSNLLSVKPQSPTASSTHIRRLCISPKTTINTGKLSYRRVKKLRVSAIAQPLTGSSDSSPSSDISKGAPRISSNDEQQGDEGKFNWFSHWYPAAPEYDLDKRVPHAFTVMGLDIVVWWDKRSQTWQVFDDSCPHRRAPLSEGRIDEDGDLQCSYHGWCFGPKGDCKYIPQEPSDGPRVHTSKRACASTYPSLQQQGIIWFWPNTDPQFKDTALEKKPPLIPALSDPSFPCTLSMRDLPYGYEILTENLMDPSHVPYAHYGLGSQTPMPWNNISFKRAGRPLDLCLERLDESGFRGKQVTGFSNFTPPCVYVSHHTFKTSKEGKPQPSISGTEQEKMKTIFFIFICIPVSPGRSRLIWAFPRNFALWMYRLLPRWLTHIQQNLFPDSDLYFLHLEERKLQNYGKTNWEKACYVPTAADAFVVAFRKWLKRYANNGVDWGKSFDGSLPPSPPKEQLMDRYRSHVVKCRSCKGALNVF</sequence>
<evidence type="ECO:0000256" key="14">
    <source>
        <dbReference type="SAM" id="MobiDB-lite"/>
    </source>
</evidence>
<comment type="subcellular location">
    <subcellularLocation>
        <location evidence="2">Membrane</location>
    </subcellularLocation>
    <subcellularLocation>
        <location evidence="1">Plastid</location>
        <location evidence="1">Chloroplast</location>
    </subcellularLocation>
</comment>
<dbReference type="GO" id="GO:0016020">
    <property type="term" value="C:membrane"/>
    <property type="evidence" value="ECO:0007669"/>
    <property type="project" value="UniProtKB-SubCell"/>
</dbReference>
<evidence type="ECO:0000256" key="13">
    <source>
        <dbReference type="ARBA" id="ARBA00023136"/>
    </source>
</evidence>
<evidence type="ECO:0000256" key="9">
    <source>
        <dbReference type="ARBA" id="ARBA00022989"/>
    </source>
</evidence>
<keyword evidence="8" id="KW-0809">Transit peptide</keyword>
<evidence type="ECO:0000313" key="16">
    <source>
        <dbReference type="EMBL" id="ADE77961.1"/>
    </source>
</evidence>
<dbReference type="GO" id="GO:0051537">
    <property type="term" value="F:2 iron, 2 sulfur cluster binding"/>
    <property type="evidence" value="ECO:0007669"/>
    <property type="project" value="UniProtKB-KW"/>
</dbReference>
<evidence type="ECO:0000256" key="4">
    <source>
        <dbReference type="ARBA" id="ARBA00022640"/>
    </source>
</evidence>
<evidence type="ECO:0000256" key="1">
    <source>
        <dbReference type="ARBA" id="ARBA00004229"/>
    </source>
</evidence>
<feature type="domain" description="Rieske" evidence="15">
    <location>
        <begin position="95"/>
        <end position="205"/>
    </location>
</feature>
<dbReference type="PANTHER" id="PTHR21266">
    <property type="entry name" value="IRON-SULFUR DOMAIN CONTAINING PROTEIN"/>
    <property type="match status" value="1"/>
</dbReference>
<dbReference type="PROSITE" id="PS51296">
    <property type="entry name" value="RIESKE"/>
    <property type="match status" value="1"/>
</dbReference>
<evidence type="ECO:0000256" key="6">
    <source>
        <dbReference type="ARBA" id="ARBA00022714"/>
    </source>
</evidence>
<feature type="compositionally biased region" description="Low complexity" evidence="14">
    <location>
        <begin position="60"/>
        <end position="70"/>
    </location>
</feature>
<protein>
    <recommendedName>
        <fullName evidence="15">Rieske domain-containing protein</fullName>
    </recommendedName>
</protein>